<name>A0A381N330_9ZZZZ</name>
<dbReference type="GO" id="GO:0005829">
    <property type="term" value="C:cytosol"/>
    <property type="evidence" value="ECO:0007669"/>
    <property type="project" value="TreeGrafter"/>
</dbReference>
<dbReference type="AlphaFoldDB" id="A0A381N330"/>
<evidence type="ECO:0000313" key="1">
    <source>
        <dbReference type="EMBL" id="SUZ48996.1"/>
    </source>
</evidence>
<dbReference type="HAMAP" id="MF_01187">
    <property type="entry name" value="UPF0434"/>
    <property type="match status" value="1"/>
</dbReference>
<organism evidence="1">
    <name type="scientific">marine metagenome</name>
    <dbReference type="NCBI Taxonomy" id="408172"/>
    <lineage>
        <taxon>unclassified sequences</taxon>
        <taxon>metagenomes</taxon>
        <taxon>ecological metagenomes</taxon>
    </lineage>
</organism>
<dbReference type="FunFam" id="2.20.25.10:FF:000002">
    <property type="entry name" value="UPF0434 protein YcaR"/>
    <property type="match status" value="1"/>
</dbReference>
<dbReference type="Pfam" id="PF03966">
    <property type="entry name" value="Trm112p"/>
    <property type="match status" value="1"/>
</dbReference>
<accession>A0A381N330</accession>
<proteinExistence type="inferred from homology"/>
<sequence>MLDLKLLSILVCPICKGALNYDKAANELICYADAIAYPIKEGVPVMLRNEARDLAPEERERS</sequence>
<protein>
    <submittedName>
        <fullName evidence="1">Uncharacterized protein</fullName>
    </submittedName>
</protein>
<dbReference type="PANTHER" id="PTHR33505:SF4">
    <property type="entry name" value="PROTEIN PREY, MITOCHONDRIAL"/>
    <property type="match status" value="1"/>
</dbReference>
<dbReference type="EMBL" id="UINC01000098">
    <property type="protein sequence ID" value="SUZ48996.1"/>
    <property type="molecule type" value="Genomic_DNA"/>
</dbReference>
<dbReference type="InterPro" id="IPR005651">
    <property type="entry name" value="Trm112-like"/>
</dbReference>
<dbReference type="Gene3D" id="2.20.25.10">
    <property type="match status" value="1"/>
</dbReference>
<dbReference type="PANTHER" id="PTHR33505">
    <property type="entry name" value="ZGC:162634"/>
    <property type="match status" value="1"/>
</dbReference>
<reference evidence="1" key="1">
    <citation type="submission" date="2018-05" db="EMBL/GenBank/DDBJ databases">
        <authorList>
            <person name="Lanie J.A."/>
            <person name="Ng W.-L."/>
            <person name="Kazmierczak K.M."/>
            <person name="Andrzejewski T.M."/>
            <person name="Davidsen T.M."/>
            <person name="Wayne K.J."/>
            <person name="Tettelin H."/>
            <person name="Glass J.I."/>
            <person name="Rusch D."/>
            <person name="Podicherti R."/>
            <person name="Tsui H.-C.T."/>
            <person name="Winkler M.E."/>
        </authorList>
    </citation>
    <scope>NUCLEOTIDE SEQUENCE</scope>
</reference>
<dbReference type="SUPFAM" id="SSF158997">
    <property type="entry name" value="Trm112p-like"/>
    <property type="match status" value="1"/>
</dbReference>
<gene>
    <name evidence="1" type="ORF">METZ01_LOCUS1850</name>
</gene>